<dbReference type="GO" id="GO:0000785">
    <property type="term" value="C:chromatin"/>
    <property type="evidence" value="ECO:0007669"/>
    <property type="project" value="TreeGrafter"/>
</dbReference>
<dbReference type="CDD" id="cd00182">
    <property type="entry name" value="T-box"/>
    <property type="match status" value="1"/>
</dbReference>
<keyword evidence="2" id="KW-0238">DNA-binding</keyword>
<dbReference type="InterPro" id="IPR008967">
    <property type="entry name" value="p53-like_TF_DNA-bd_sf"/>
</dbReference>
<feature type="region of interest" description="Disordered" evidence="5">
    <location>
        <begin position="91"/>
        <end position="121"/>
    </location>
</feature>
<dbReference type="GO" id="GO:0000981">
    <property type="term" value="F:DNA-binding transcription factor activity, RNA polymerase II-specific"/>
    <property type="evidence" value="ECO:0007669"/>
    <property type="project" value="TreeGrafter"/>
</dbReference>
<dbReference type="Proteomes" id="UP000054560">
    <property type="component" value="Unassembled WGS sequence"/>
</dbReference>
<dbReference type="InterPro" id="IPR046360">
    <property type="entry name" value="T-box_DNA-bd"/>
</dbReference>
<dbReference type="SMART" id="SM00425">
    <property type="entry name" value="TBOX"/>
    <property type="match status" value="1"/>
</dbReference>
<evidence type="ECO:0000256" key="4">
    <source>
        <dbReference type="ARBA" id="ARBA00023242"/>
    </source>
</evidence>
<dbReference type="Pfam" id="PF00907">
    <property type="entry name" value="T-box"/>
    <property type="match status" value="1"/>
</dbReference>
<dbReference type="GO" id="GO:0045893">
    <property type="term" value="P:positive regulation of DNA-templated transcription"/>
    <property type="evidence" value="ECO:0007669"/>
    <property type="project" value="InterPro"/>
</dbReference>
<dbReference type="GO" id="GO:0005634">
    <property type="term" value="C:nucleus"/>
    <property type="evidence" value="ECO:0007669"/>
    <property type="project" value="InterPro"/>
</dbReference>
<organism evidence="7 8">
    <name type="scientific">Sphaeroforma arctica JP610</name>
    <dbReference type="NCBI Taxonomy" id="667725"/>
    <lineage>
        <taxon>Eukaryota</taxon>
        <taxon>Ichthyosporea</taxon>
        <taxon>Ichthyophonida</taxon>
        <taxon>Sphaeroforma</taxon>
    </lineage>
</organism>
<accession>A0A0L0FBF3</accession>
<dbReference type="PROSITE" id="PS50252">
    <property type="entry name" value="TBOX_3"/>
    <property type="match status" value="1"/>
</dbReference>
<keyword evidence="8" id="KW-1185">Reference proteome</keyword>
<keyword evidence="1" id="KW-0805">Transcription regulation</keyword>
<name>A0A0L0FBF3_9EUKA</name>
<dbReference type="GO" id="GO:0000978">
    <property type="term" value="F:RNA polymerase II cis-regulatory region sequence-specific DNA binding"/>
    <property type="evidence" value="ECO:0007669"/>
    <property type="project" value="InterPro"/>
</dbReference>
<dbReference type="RefSeq" id="XP_014147974.1">
    <property type="nucleotide sequence ID" value="XM_014292499.1"/>
</dbReference>
<dbReference type="InterPro" id="IPR036960">
    <property type="entry name" value="T-box_sf"/>
</dbReference>
<evidence type="ECO:0000313" key="7">
    <source>
        <dbReference type="EMBL" id="KNC74072.1"/>
    </source>
</evidence>
<dbReference type="InterPro" id="IPR001699">
    <property type="entry name" value="TF_T-box"/>
</dbReference>
<proteinExistence type="predicted"/>
<sequence>MDDFSESSSNESVSAQCVGDTGRQSFAPSLLPVSNLALPMGEHFENLFTSGFRCRNTNNVNISPHQDRYLLAPEHTGKSVSARQYSIHHRDHTTHVGKVAPYPNSQPQMPTRHTGRAKTSYWSDSKSFDTNTFTNSCKESRPQSREDVRSVTNDWLHTAQRPQIPQTDYTQNITLHMQDVELWQKYNKLGTEMIISSTKSRRMFPSIRFNVQGLDPRQHYFLWLHFSSPDSPDEQWKWRSESQSWEVQKKKDKRKNNTPETNDTNANFEIYNHPWGAAPGSRWMELPVNLEDLRLTSEPSNTTDVRLMPFKMYIPVVYIAPAMFDARSQQHKMLPMQATYFRLEMQQFICSSAYHNPKMTILKCHTNPKARFRKIN</sequence>
<protein>
    <recommendedName>
        <fullName evidence="6">T-box domain-containing protein</fullName>
    </recommendedName>
</protein>
<reference evidence="7 8" key="1">
    <citation type="submission" date="2011-02" db="EMBL/GenBank/DDBJ databases">
        <title>The Genome Sequence of Sphaeroforma arctica JP610.</title>
        <authorList>
            <consortium name="The Broad Institute Genome Sequencing Platform"/>
            <person name="Russ C."/>
            <person name="Cuomo C."/>
            <person name="Young S.K."/>
            <person name="Zeng Q."/>
            <person name="Gargeya S."/>
            <person name="Alvarado L."/>
            <person name="Berlin A."/>
            <person name="Chapman S.B."/>
            <person name="Chen Z."/>
            <person name="Freedman E."/>
            <person name="Gellesch M."/>
            <person name="Goldberg J."/>
            <person name="Griggs A."/>
            <person name="Gujja S."/>
            <person name="Heilman E."/>
            <person name="Heiman D."/>
            <person name="Howarth C."/>
            <person name="Mehta T."/>
            <person name="Neiman D."/>
            <person name="Pearson M."/>
            <person name="Roberts A."/>
            <person name="Saif S."/>
            <person name="Shea T."/>
            <person name="Shenoy N."/>
            <person name="Sisk P."/>
            <person name="Stolte C."/>
            <person name="Sykes S."/>
            <person name="White J."/>
            <person name="Yandava C."/>
            <person name="Burger G."/>
            <person name="Gray M.W."/>
            <person name="Holland P.W.H."/>
            <person name="King N."/>
            <person name="Lang F.B.F."/>
            <person name="Roger A.J."/>
            <person name="Ruiz-Trillo I."/>
            <person name="Haas B."/>
            <person name="Nusbaum C."/>
            <person name="Birren B."/>
        </authorList>
    </citation>
    <scope>NUCLEOTIDE SEQUENCE [LARGE SCALE GENOMIC DNA]</scope>
    <source>
        <strain evidence="7 8">JP610</strain>
    </source>
</reference>
<dbReference type="eggNOG" id="KOG3585">
    <property type="taxonomic scope" value="Eukaryota"/>
</dbReference>
<keyword evidence="4" id="KW-0539">Nucleus</keyword>
<dbReference type="PANTHER" id="PTHR11267:SF196">
    <property type="entry name" value="T-BOX PROTEIN 30_42-RELATED"/>
    <property type="match status" value="1"/>
</dbReference>
<dbReference type="EMBL" id="KQ244798">
    <property type="protein sequence ID" value="KNC74072.1"/>
    <property type="molecule type" value="Genomic_DNA"/>
</dbReference>
<evidence type="ECO:0000256" key="2">
    <source>
        <dbReference type="ARBA" id="ARBA00023125"/>
    </source>
</evidence>
<feature type="region of interest" description="Disordered" evidence="5">
    <location>
        <begin position="1"/>
        <end position="21"/>
    </location>
</feature>
<dbReference type="GO" id="GO:0001708">
    <property type="term" value="P:cell fate specification"/>
    <property type="evidence" value="ECO:0007669"/>
    <property type="project" value="TreeGrafter"/>
</dbReference>
<evidence type="ECO:0000313" key="8">
    <source>
        <dbReference type="Proteomes" id="UP000054560"/>
    </source>
</evidence>
<dbReference type="AlphaFoldDB" id="A0A0L0FBF3"/>
<dbReference type="SUPFAM" id="SSF49417">
    <property type="entry name" value="p53-like transcription factors"/>
    <property type="match status" value="1"/>
</dbReference>
<dbReference type="PRINTS" id="PR00937">
    <property type="entry name" value="TBOX"/>
</dbReference>
<dbReference type="GeneID" id="25913875"/>
<evidence type="ECO:0000259" key="6">
    <source>
        <dbReference type="PROSITE" id="PS50252"/>
    </source>
</evidence>
<evidence type="ECO:0000256" key="3">
    <source>
        <dbReference type="ARBA" id="ARBA00023163"/>
    </source>
</evidence>
<dbReference type="Gene3D" id="2.60.40.820">
    <property type="entry name" value="Transcription factor, T-box"/>
    <property type="match status" value="1"/>
</dbReference>
<evidence type="ECO:0000256" key="5">
    <source>
        <dbReference type="SAM" id="MobiDB-lite"/>
    </source>
</evidence>
<feature type="domain" description="T-box" evidence="6">
    <location>
        <begin position="177"/>
        <end position="371"/>
    </location>
</feature>
<gene>
    <name evidence="7" type="ORF">SARC_13371</name>
</gene>
<feature type="compositionally biased region" description="Low complexity" evidence="5">
    <location>
        <begin position="1"/>
        <end position="14"/>
    </location>
</feature>
<dbReference type="STRING" id="667725.A0A0L0FBF3"/>
<evidence type="ECO:0000256" key="1">
    <source>
        <dbReference type="ARBA" id="ARBA00023015"/>
    </source>
</evidence>
<dbReference type="PANTHER" id="PTHR11267">
    <property type="entry name" value="T-BOX PROTEIN-RELATED"/>
    <property type="match status" value="1"/>
</dbReference>
<keyword evidence="3" id="KW-0804">Transcription</keyword>
<dbReference type="OrthoDB" id="7442607at2759"/>